<accession>A0A8T2KJN7</accession>
<dbReference type="EMBL" id="JAACNH010000001">
    <property type="protein sequence ID" value="KAG8455607.1"/>
    <property type="molecule type" value="Genomic_DNA"/>
</dbReference>
<keyword evidence="2" id="KW-1185">Reference proteome</keyword>
<evidence type="ECO:0000313" key="1">
    <source>
        <dbReference type="EMBL" id="KAG8455607.1"/>
    </source>
</evidence>
<protein>
    <submittedName>
        <fullName evidence="1">Uncharacterized protein</fullName>
    </submittedName>
</protein>
<dbReference type="AlphaFoldDB" id="A0A8T2KJN7"/>
<reference evidence="1" key="1">
    <citation type="thesis" date="2020" institute="ProQuest LLC" country="789 East Eisenhower Parkway, Ann Arbor, MI, USA">
        <title>Comparative Genomics and Chromosome Evolution.</title>
        <authorList>
            <person name="Mudd A.B."/>
        </authorList>
    </citation>
    <scope>NUCLEOTIDE SEQUENCE</scope>
    <source>
        <strain evidence="1">Female2</strain>
        <tissue evidence="1">Blood</tissue>
    </source>
</reference>
<organism evidence="1 2">
    <name type="scientific">Hymenochirus boettgeri</name>
    <name type="common">Congo dwarf clawed frog</name>
    <dbReference type="NCBI Taxonomy" id="247094"/>
    <lineage>
        <taxon>Eukaryota</taxon>
        <taxon>Metazoa</taxon>
        <taxon>Chordata</taxon>
        <taxon>Craniata</taxon>
        <taxon>Vertebrata</taxon>
        <taxon>Euteleostomi</taxon>
        <taxon>Amphibia</taxon>
        <taxon>Batrachia</taxon>
        <taxon>Anura</taxon>
        <taxon>Pipoidea</taxon>
        <taxon>Pipidae</taxon>
        <taxon>Pipinae</taxon>
        <taxon>Hymenochirus</taxon>
    </lineage>
</organism>
<dbReference type="Proteomes" id="UP000812440">
    <property type="component" value="Chromosome 1"/>
</dbReference>
<gene>
    <name evidence="1" type="ORF">GDO86_001707</name>
</gene>
<comment type="caution">
    <text evidence="1">The sequence shown here is derived from an EMBL/GenBank/DDBJ whole genome shotgun (WGS) entry which is preliminary data.</text>
</comment>
<proteinExistence type="predicted"/>
<sequence>MQDSVYLNKYSICKNKQWFVLQQVQNYIPSILCYHCWKLQFQKVQMVAYHLIYCLCNCSCKSLFLLDAYTFCVHF</sequence>
<name>A0A8T2KJN7_9PIPI</name>
<evidence type="ECO:0000313" key="2">
    <source>
        <dbReference type="Proteomes" id="UP000812440"/>
    </source>
</evidence>